<name>A0A7W3IXZ2_9ACTN</name>
<dbReference type="Proteomes" id="UP000580910">
    <property type="component" value="Unassembled WGS sequence"/>
</dbReference>
<dbReference type="EMBL" id="JACGXA010000001">
    <property type="protein sequence ID" value="MBA8802705.1"/>
    <property type="molecule type" value="Genomic_DNA"/>
</dbReference>
<protein>
    <submittedName>
        <fullName evidence="1">Uncharacterized protein</fullName>
    </submittedName>
</protein>
<dbReference type="AlphaFoldDB" id="A0A7W3IXZ2"/>
<evidence type="ECO:0000313" key="1">
    <source>
        <dbReference type="EMBL" id="MBA8802705.1"/>
    </source>
</evidence>
<accession>A0A7W3IXZ2</accession>
<proteinExistence type="predicted"/>
<comment type="caution">
    <text evidence="1">The sequence shown here is derived from an EMBL/GenBank/DDBJ whole genome shotgun (WGS) entry which is preliminary data.</text>
</comment>
<sequence>MSADPFVLASRVITQQVRHLTGLLKQANGLADRPPEGTPARADFDHINNHKRKMDLLGLRWWAHKGAILNLSSGAEHVRGLMAIVVSDQLMPLSAMTLGRAIYEASFNTFWLIQPDVSTEQRIARWAGRLLHDSQAPPNALDSFGEVNAAEGEKERVLEGRGLGQKLMRQAGIELRLKGGDRSEETRLVTYQGEASLLTPKVTDQVARFTPNQQSLWPLFSGAAHSRGWLVEGLEGDAATIWSSVLVPLLDVSDALVIEVCAYFGMDARPTIERTHLHRRTMLAQALPLKQGMRAGWDAYRKAGGAPTLPKR</sequence>
<organism evidence="1 2">
    <name type="scientific">Nocardioides ginsengisegetis</name>
    <dbReference type="NCBI Taxonomy" id="661491"/>
    <lineage>
        <taxon>Bacteria</taxon>
        <taxon>Bacillati</taxon>
        <taxon>Actinomycetota</taxon>
        <taxon>Actinomycetes</taxon>
        <taxon>Propionibacteriales</taxon>
        <taxon>Nocardioidaceae</taxon>
        <taxon>Nocardioides</taxon>
    </lineage>
</organism>
<dbReference type="RefSeq" id="WP_182537307.1">
    <property type="nucleotide sequence ID" value="NZ_JACGXA010000001.1"/>
</dbReference>
<reference evidence="1 2" key="1">
    <citation type="submission" date="2020-07" db="EMBL/GenBank/DDBJ databases">
        <title>Sequencing the genomes of 1000 actinobacteria strains.</title>
        <authorList>
            <person name="Klenk H.-P."/>
        </authorList>
    </citation>
    <scope>NUCLEOTIDE SEQUENCE [LARGE SCALE GENOMIC DNA]</scope>
    <source>
        <strain evidence="1 2">DSM 21349</strain>
    </source>
</reference>
<keyword evidence="2" id="KW-1185">Reference proteome</keyword>
<gene>
    <name evidence="1" type="ORF">FB382_000996</name>
</gene>
<evidence type="ECO:0000313" key="2">
    <source>
        <dbReference type="Proteomes" id="UP000580910"/>
    </source>
</evidence>